<dbReference type="GO" id="GO:0032259">
    <property type="term" value="P:methylation"/>
    <property type="evidence" value="ECO:0007669"/>
    <property type="project" value="UniProtKB-KW"/>
</dbReference>
<sequence length="271" mass="29348">MTDSTRAGVAEYSFDNDDPEAVDRHRYLATILDPFTFARLSTVGDLAGRRCLEVGAGGGSVARWLADQVGPTGHVLATDLNLRHIPAGSGYTTLQHNLVTEPVPDGPWDLIHARLVLIHIPEREEILARLAAALAPGGALVVEEWAAEFTQGLLLNTPSADDAELFDAYQGTLQSVMAKRGSDPTWAARMHSTMLRVGLSDVDTAIQARSWPGGTAGAMLAVANVMQLRQEFIDAGFGADDMERLRVLVSDPRLVLRGHFIYSTIGRRPRV</sequence>
<name>A0A8J3ZTY8_9ACTN</name>
<dbReference type="Pfam" id="PF13489">
    <property type="entry name" value="Methyltransf_23"/>
    <property type="match status" value="1"/>
</dbReference>
<dbReference type="PANTHER" id="PTHR43861">
    <property type="entry name" value="TRANS-ACONITATE 2-METHYLTRANSFERASE-RELATED"/>
    <property type="match status" value="1"/>
</dbReference>
<evidence type="ECO:0000313" key="2">
    <source>
        <dbReference type="EMBL" id="GIJ68947.1"/>
    </source>
</evidence>
<organism evidence="2 3">
    <name type="scientific">Virgisporangium ochraceum</name>
    <dbReference type="NCBI Taxonomy" id="65505"/>
    <lineage>
        <taxon>Bacteria</taxon>
        <taxon>Bacillati</taxon>
        <taxon>Actinomycetota</taxon>
        <taxon>Actinomycetes</taxon>
        <taxon>Micromonosporales</taxon>
        <taxon>Micromonosporaceae</taxon>
        <taxon>Virgisporangium</taxon>
    </lineage>
</organism>
<protein>
    <submittedName>
        <fullName evidence="2">Methyltransferase</fullName>
    </submittedName>
</protein>
<accession>A0A8J3ZTY8</accession>
<dbReference type="SUPFAM" id="SSF53335">
    <property type="entry name" value="S-adenosyl-L-methionine-dependent methyltransferases"/>
    <property type="match status" value="1"/>
</dbReference>
<dbReference type="PANTHER" id="PTHR43861:SF3">
    <property type="entry name" value="PUTATIVE (AFU_ORTHOLOGUE AFUA_2G14390)-RELATED"/>
    <property type="match status" value="1"/>
</dbReference>
<comment type="caution">
    <text evidence="2">The sequence shown here is derived from an EMBL/GenBank/DDBJ whole genome shotgun (WGS) entry which is preliminary data.</text>
</comment>
<reference evidence="2" key="1">
    <citation type="submission" date="2021-01" db="EMBL/GenBank/DDBJ databases">
        <title>Whole genome shotgun sequence of Virgisporangium ochraceum NBRC 16418.</title>
        <authorList>
            <person name="Komaki H."/>
            <person name="Tamura T."/>
        </authorList>
    </citation>
    <scope>NUCLEOTIDE SEQUENCE</scope>
    <source>
        <strain evidence="2">NBRC 16418</strain>
    </source>
</reference>
<evidence type="ECO:0000313" key="3">
    <source>
        <dbReference type="Proteomes" id="UP000635606"/>
    </source>
</evidence>
<keyword evidence="3" id="KW-1185">Reference proteome</keyword>
<keyword evidence="2" id="KW-0489">Methyltransferase</keyword>
<dbReference type="Gene3D" id="3.40.50.150">
    <property type="entry name" value="Vaccinia Virus protein VP39"/>
    <property type="match status" value="1"/>
</dbReference>
<dbReference type="RefSeq" id="WP_203928887.1">
    <property type="nucleotide sequence ID" value="NZ_BOPH01000053.1"/>
</dbReference>
<dbReference type="AlphaFoldDB" id="A0A8J3ZTY8"/>
<dbReference type="GO" id="GO:0008168">
    <property type="term" value="F:methyltransferase activity"/>
    <property type="evidence" value="ECO:0007669"/>
    <property type="project" value="UniProtKB-KW"/>
</dbReference>
<evidence type="ECO:0000256" key="1">
    <source>
        <dbReference type="ARBA" id="ARBA00022679"/>
    </source>
</evidence>
<gene>
    <name evidence="2" type="ORF">Voc01_038640</name>
</gene>
<proteinExistence type="predicted"/>
<keyword evidence="1" id="KW-0808">Transferase</keyword>
<dbReference type="InterPro" id="IPR029063">
    <property type="entry name" value="SAM-dependent_MTases_sf"/>
</dbReference>
<dbReference type="Proteomes" id="UP000635606">
    <property type="component" value="Unassembled WGS sequence"/>
</dbReference>
<dbReference type="EMBL" id="BOPH01000053">
    <property type="protein sequence ID" value="GIJ68947.1"/>
    <property type="molecule type" value="Genomic_DNA"/>
</dbReference>